<dbReference type="EMBL" id="AOME01000079">
    <property type="protein sequence ID" value="EMA49223.1"/>
    <property type="molecule type" value="Genomic_DNA"/>
</dbReference>
<evidence type="ECO:0000256" key="1">
    <source>
        <dbReference type="SAM" id="MobiDB-lite"/>
    </source>
</evidence>
<comment type="caution">
    <text evidence="2">The sequence shown here is derived from an EMBL/GenBank/DDBJ whole genome shotgun (WGS) entry which is preliminary data.</text>
</comment>
<evidence type="ECO:0000313" key="3">
    <source>
        <dbReference type="Proteomes" id="UP000011625"/>
    </source>
</evidence>
<accession>M0MV63</accession>
<sequence length="118" mass="12152">MTKTRPEPRVEGDAAAGPQPTATEPPTVLLRNEDDTDHALDVCIAAGDGVLVDDSPTVDGDSQRTVTATAGSVGTVRVELRADHGGSASLAFDPGQPGSTRVPEFVIRPETIVVAGLH</sequence>
<feature type="region of interest" description="Disordered" evidence="1">
    <location>
        <begin position="1"/>
        <end position="27"/>
    </location>
</feature>
<proteinExistence type="predicted"/>
<dbReference type="STRING" id="1227456.C450_18208"/>
<dbReference type="OrthoDB" id="212578at2157"/>
<dbReference type="RefSeq" id="WP_005045794.1">
    <property type="nucleotide sequence ID" value="NZ_AOME01000079.1"/>
</dbReference>
<reference evidence="2 3" key="1">
    <citation type="journal article" date="2014" name="PLoS Genet.">
        <title>Phylogenetically driven sequencing of extremely halophilic archaea reveals strategies for static and dynamic osmo-response.</title>
        <authorList>
            <person name="Becker E.A."/>
            <person name="Seitzer P.M."/>
            <person name="Tritt A."/>
            <person name="Larsen D."/>
            <person name="Krusor M."/>
            <person name="Yao A.I."/>
            <person name="Wu D."/>
            <person name="Madern D."/>
            <person name="Eisen J.A."/>
            <person name="Darling A.E."/>
            <person name="Facciotti M.T."/>
        </authorList>
    </citation>
    <scope>NUCLEOTIDE SEQUENCE [LARGE SCALE GENOMIC DNA]</scope>
    <source>
        <strain evidence="2 3">DSM 8989</strain>
    </source>
</reference>
<evidence type="ECO:0000313" key="2">
    <source>
        <dbReference type="EMBL" id="EMA49223.1"/>
    </source>
</evidence>
<protein>
    <submittedName>
        <fullName evidence="2">Uncharacterized protein</fullName>
    </submittedName>
</protein>
<organism evidence="2 3">
    <name type="scientific">Halococcus salifodinae DSM 8989</name>
    <dbReference type="NCBI Taxonomy" id="1227456"/>
    <lineage>
        <taxon>Archaea</taxon>
        <taxon>Methanobacteriati</taxon>
        <taxon>Methanobacteriota</taxon>
        <taxon>Stenosarchaea group</taxon>
        <taxon>Halobacteria</taxon>
        <taxon>Halobacteriales</taxon>
        <taxon>Halococcaceae</taxon>
        <taxon>Halococcus</taxon>
    </lineage>
</organism>
<name>M0MV63_9EURY</name>
<dbReference type="Proteomes" id="UP000011625">
    <property type="component" value="Unassembled WGS sequence"/>
</dbReference>
<dbReference type="PATRIC" id="fig|1227456.3.peg.3705"/>
<feature type="compositionally biased region" description="Basic and acidic residues" evidence="1">
    <location>
        <begin position="1"/>
        <end position="12"/>
    </location>
</feature>
<dbReference type="AlphaFoldDB" id="M0MV63"/>
<gene>
    <name evidence="2" type="ORF">C450_18208</name>
</gene>
<keyword evidence="3" id="KW-1185">Reference proteome</keyword>